<keyword evidence="9" id="KW-0966">Cell projection</keyword>
<dbReference type="Pfam" id="PF00460">
    <property type="entry name" value="Flg_bb_rod"/>
    <property type="match status" value="1"/>
</dbReference>
<keyword evidence="9" id="KW-0282">Flagellum</keyword>
<feature type="domain" description="Flagellar basal-body/hook protein C-terminal" evidence="8">
    <location>
        <begin position="98"/>
        <end position="137"/>
    </location>
</feature>
<gene>
    <name evidence="9" type="ORF">FHS81_000077</name>
</gene>
<dbReference type="AlphaFoldDB" id="A0A7W6EE35"/>
<evidence type="ECO:0000256" key="2">
    <source>
        <dbReference type="ARBA" id="ARBA00009677"/>
    </source>
</evidence>
<dbReference type="InterPro" id="IPR006299">
    <property type="entry name" value="FlgC"/>
</dbReference>
<evidence type="ECO:0000259" key="7">
    <source>
        <dbReference type="Pfam" id="PF00460"/>
    </source>
</evidence>
<dbReference type="InterPro" id="IPR010930">
    <property type="entry name" value="Flg_bb/hook_C_dom"/>
</dbReference>
<evidence type="ECO:0000256" key="1">
    <source>
        <dbReference type="ARBA" id="ARBA00004117"/>
    </source>
</evidence>
<evidence type="ECO:0000256" key="4">
    <source>
        <dbReference type="ARBA" id="ARBA00023143"/>
    </source>
</evidence>
<dbReference type="Proteomes" id="UP000537592">
    <property type="component" value="Unassembled WGS sequence"/>
</dbReference>
<comment type="subcellular location">
    <subcellularLocation>
        <location evidence="1 6">Bacterial flagellum basal body</location>
    </subcellularLocation>
</comment>
<feature type="domain" description="Flagellar basal body rod protein N-terminal" evidence="7">
    <location>
        <begin position="19"/>
        <end position="43"/>
    </location>
</feature>
<proteinExistence type="inferred from homology"/>
<sequence length="146" mass="15912">MNVSSIEGGDAIAISSKLAASAMRAQSARLRIVSENVANAETTANTPGGDPYARKTITFREQLDRASGAEMVRVRDVGIDRTPFQFDYDPGHPAADEKGYVKKPNVNLLIELADMQEATRAYSANVQMIKFSRTLSSMTIDLLRTS</sequence>
<dbReference type="PANTHER" id="PTHR30435:SF2">
    <property type="entry name" value="FLAGELLAR BASAL-BODY ROD PROTEIN FLGC"/>
    <property type="match status" value="1"/>
</dbReference>
<accession>A0A7W6EE35</accession>
<comment type="similarity">
    <text evidence="2">Belongs to the flagella basal body rod proteins family.</text>
</comment>
<dbReference type="Pfam" id="PF06429">
    <property type="entry name" value="Flg_bbr_C"/>
    <property type="match status" value="1"/>
</dbReference>
<comment type="caution">
    <text evidence="9">The sequence shown here is derived from an EMBL/GenBank/DDBJ whole genome shotgun (WGS) entry which is preliminary data.</text>
</comment>
<reference evidence="9 10" key="1">
    <citation type="submission" date="2020-08" db="EMBL/GenBank/DDBJ databases">
        <title>Genomic Encyclopedia of Type Strains, Phase IV (KMG-IV): sequencing the most valuable type-strain genomes for metagenomic binning, comparative biology and taxonomic classification.</title>
        <authorList>
            <person name="Goeker M."/>
        </authorList>
    </citation>
    <scope>NUCLEOTIDE SEQUENCE [LARGE SCALE GENOMIC DNA]</scope>
    <source>
        <strain evidence="9 10">DSM 28760</strain>
    </source>
</reference>
<dbReference type="RefSeq" id="WP_183750075.1">
    <property type="nucleotide sequence ID" value="NZ_JACICC010000001.1"/>
</dbReference>
<evidence type="ECO:0000313" key="10">
    <source>
        <dbReference type="Proteomes" id="UP000537592"/>
    </source>
</evidence>
<name>A0A7W6EE35_9HYPH</name>
<comment type="subunit">
    <text evidence="5 6">The basal body constitutes a major portion of the flagellar organelle and consists of four rings (L,P,S, and M) mounted on a central rod. The rod consists of about 26 subunits of FlgG in the distal portion, and FlgB, FlgC and FlgF are thought to build up the proximal portion of the rod with about 6 subunits each.</text>
</comment>
<dbReference type="InterPro" id="IPR001444">
    <property type="entry name" value="Flag_bb_rod_N"/>
</dbReference>
<keyword evidence="4 6" id="KW-0975">Bacterial flagellum</keyword>
<evidence type="ECO:0000256" key="6">
    <source>
        <dbReference type="RuleBase" id="RU362062"/>
    </source>
</evidence>
<organism evidence="9 10">
    <name type="scientific">Pseudochelatococcus contaminans</name>
    <dbReference type="NCBI Taxonomy" id="1538103"/>
    <lineage>
        <taxon>Bacteria</taxon>
        <taxon>Pseudomonadati</taxon>
        <taxon>Pseudomonadota</taxon>
        <taxon>Alphaproteobacteria</taxon>
        <taxon>Hyphomicrobiales</taxon>
        <taxon>Chelatococcaceae</taxon>
        <taxon>Pseudochelatococcus</taxon>
    </lineage>
</organism>
<keyword evidence="10" id="KW-1185">Reference proteome</keyword>
<evidence type="ECO:0000256" key="3">
    <source>
        <dbReference type="ARBA" id="ARBA00017941"/>
    </source>
</evidence>
<keyword evidence="9" id="KW-0969">Cilium</keyword>
<dbReference type="NCBIfam" id="TIGR01395">
    <property type="entry name" value="FlgC"/>
    <property type="match status" value="1"/>
</dbReference>
<evidence type="ECO:0000259" key="8">
    <source>
        <dbReference type="Pfam" id="PF06429"/>
    </source>
</evidence>
<dbReference type="EMBL" id="JACICC010000001">
    <property type="protein sequence ID" value="MBB3808023.1"/>
    <property type="molecule type" value="Genomic_DNA"/>
</dbReference>
<evidence type="ECO:0000256" key="5">
    <source>
        <dbReference type="ARBA" id="ARBA00025933"/>
    </source>
</evidence>
<dbReference type="GO" id="GO:0030694">
    <property type="term" value="C:bacterial-type flagellum basal body, rod"/>
    <property type="evidence" value="ECO:0007669"/>
    <property type="project" value="UniProtKB-UniRule"/>
</dbReference>
<protein>
    <recommendedName>
        <fullName evidence="3 6">Flagellar basal-body rod protein FlgC</fullName>
    </recommendedName>
</protein>
<dbReference type="GO" id="GO:0071978">
    <property type="term" value="P:bacterial-type flagellum-dependent swarming motility"/>
    <property type="evidence" value="ECO:0007669"/>
    <property type="project" value="TreeGrafter"/>
</dbReference>
<evidence type="ECO:0000313" key="9">
    <source>
        <dbReference type="EMBL" id="MBB3808023.1"/>
    </source>
</evidence>
<dbReference type="PANTHER" id="PTHR30435">
    <property type="entry name" value="FLAGELLAR PROTEIN"/>
    <property type="match status" value="1"/>
</dbReference>